<proteinExistence type="predicted"/>
<feature type="transmembrane region" description="Helical" evidence="6">
    <location>
        <begin position="206"/>
        <end position="227"/>
    </location>
</feature>
<feature type="transmembrane region" description="Helical" evidence="6">
    <location>
        <begin position="110"/>
        <end position="130"/>
    </location>
</feature>
<organism evidence="8 9">
    <name type="scientific">Halobacillus andaensis</name>
    <dbReference type="NCBI Taxonomy" id="1176239"/>
    <lineage>
        <taxon>Bacteria</taxon>
        <taxon>Bacillati</taxon>
        <taxon>Bacillota</taxon>
        <taxon>Bacilli</taxon>
        <taxon>Bacillales</taxon>
        <taxon>Bacillaceae</taxon>
        <taxon>Halobacillus</taxon>
    </lineage>
</organism>
<feature type="domain" description="Histidine kinase" evidence="7">
    <location>
        <begin position="678"/>
        <end position="768"/>
    </location>
</feature>
<evidence type="ECO:0000256" key="2">
    <source>
        <dbReference type="ARBA" id="ARBA00022741"/>
    </source>
</evidence>
<feature type="transmembrane region" description="Helical" evidence="6">
    <location>
        <begin position="9"/>
        <end position="32"/>
    </location>
</feature>
<dbReference type="InterPro" id="IPR003594">
    <property type="entry name" value="HATPase_dom"/>
</dbReference>
<dbReference type="PROSITE" id="PS50109">
    <property type="entry name" value="HIS_KIN"/>
    <property type="match status" value="1"/>
</dbReference>
<dbReference type="CDD" id="cd16917">
    <property type="entry name" value="HATPase_UhpB-NarQ-NarX-like"/>
    <property type="match status" value="1"/>
</dbReference>
<evidence type="ECO:0000256" key="1">
    <source>
        <dbReference type="ARBA" id="ARBA00022679"/>
    </source>
</evidence>
<evidence type="ECO:0000256" key="6">
    <source>
        <dbReference type="SAM" id="Phobius"/>
    </source>
</evidence>
<evidence type="ECO:0000313" key="9">
    <source>
        <dbReference type="Proteomes" id="UP000660110"/>
    </source>
</evidence>
<dbReference type="Gene3D" id="3.30.565.10">
    <property type="entry name" value="Histidine kinase-like ATPase, C-terminal domain"/>
    <property type="match status" value="1"/>
</dbReference>
<keyword evidence="4" id="KW-0067">ATP-binding</keyword>
<dbReference type="GO" id="GO:0000160">
    <property type="term" value="P:phosphorelay signal transduction system"/>
    <property type="evidence" value="ECO:0007669"/>
    <property type="project" value="UniProtKB-KW"/>
</dbReference>
<dbReference type="InterPro" id="IPR036890">
    <property type="entry name" value="HATPase_C_sf"/>
</dbReference>
<dbReference type="Pfam" id="PF02518">
    <property type="entry name" value="HATPase_c"/>
    <property type="match status" value="1"/>
</dbReference>
<dbReference type="Proteomes" id="UP000660110">
    <property type="component" value="Unassembled WGS sequence"/>
</dbReference>
<accession>A0A917AZT1</accession>
<dbReference type="AlphaFoldDB" id="A0A917AZT1"/>
<name>A0A917AZT1_HALAA</name>
<dbReference type="SMART" id="SM00387">
    <property type="entry name" value="HATPase_c"/>
    <property type="match status" value="1"/>
</dbReference>
<keyword evidence="9" id="KW-1185">Reference proteome</keyword>
<feature type="transmembrane region" description="Helical" evidence="6">
    <location>
        <begin position="301"/>
        <end position="320"/>
    </location>
</feature>
<feature type="transmembrane region" description="Helical" evidence="6">
    <location>
        <begin position="268"/>
        <end position="289"/>
    </location>
</feature>
<feature type="transmembrane region" description="Helical" evidence="6">
    <location>
        <begin position="362"/>
        <end position="382"/>
    </location>
</feature>
<feature type="transmembrane region" description="Helical" evidence="6">
    <location>
        <begin position="233"/>
        <end position="256"/>
    </location>
</feature>
<keyword evidence="6" id="KW-1133">Transmembrane helix</keyword>
<dbReference type="RefSeq" id="WP_188375531.1">
    <property type="nucleotide sequence ID" value="NZ_BMEL01000001.1"/>
</dbReference>
<dbReference type="PANTHER" id="PTHR24421">
    <property type="entry name" value="NITRATE/NITRITE SENSOR PROTEIN NARX-RELATED"/>
    <property type="match status" value="1"/>
</dbReference>
<evidence type="ECO:0000259" key="7">
    <source>
        <dbReference type="PROSITE" id="PS50109"/>
    </source>
</evidence>
<keyword evidence="5" id="KW-0902">Two-component regulatory system</keyword>
<dbReference type="PANTHER" id="PTHR24421:SF60">
    <property type="entry name" value="SENSOR HISTIDINE KINASE COMP"/>
    <property type="match status" value="1"/>
</dbReference>
<keyword evidence="3 8" id="KW-0418">Kinase</keyword>
<reference evidence="8" key="2">
    <citation type="submission" date="2020-09" db="EMBL/GenBank/DDBJ databases">
        <authorList>
            <person name="Sun Q."/>
            <person name="Zhou Y."/>
        </authorList>
    </citation>
    <scope>NUCLEOTIDE SEQUENCE</scope>
    <source>
        <strain evidence="8">CGMCC 1.12153</strain>
    </source>
</reference>
<evidence type="ECO:0000256" key="5">
    <source>
        <dbReference type="ARBA" id="ARBA00023012"/>
    </source>
</evidence>
<evidence type="ECO:0000256" key="3">
    <source>
        <dbReference type="ARBA" id="ARBA00022777"/>
    </source>
</evidence>
<dbReference type="EMBL" id="BMEL01000001">
    <property type="protein sequence ID" value="GGF06575.1"/>
    <property type="molecule type" value="Genomic_DNA"/>
</dbReference>
<protein>
    <submittedName>
        <fullName evidence="8">Histidine kinase</fullName>
    </submittedName>
</protein>
<evidence type="ECO:0000313" key="8">
    <source>
        <dbReference type="EMBL" id="GGF06575.1"/>
    </source>
</evidence>
<comment type="caution">
    <text evidence="8">The sequence shown here is derived from an EMBL/GenBank/DDBJ whole genome shotgun (WGS) entry which is preliminary data.</text>
</comment>
<sequence length="774" mass="89837">MASINKKELLILLFILGSASYITFISITQPFLGIEVVQKEDDWIISKINGDSWADKENVPVGATIESVNGEAPEQHYSITMFQNLENANSFTLEDEGTRLSYNGIEQTSATHWIFFVIIPVLFLIGVLWISHLVYQKVDRRYSVHLLMLFFLTIGLGYISNSGAVRDNMYSVFLNTFLFLISIVILIHFLYKYFSELGIFWFSKRWYYALYWMVGIVTIVESIFLMSGQYPTFIYHIPRILLLGLYSVLFFIIYRGLYLHRNDSYRTLFKYVCIGMTIAFLPYISLYLIPALSIGVKLIPIEFAASFLIALPVTFMYLVTREQLIDINFYMGRLRYYVLLSVVPSLLITIALSIILNQSLSFVYYFEIFIVINVILILFLSIKEVLDFKLQQYLFAARYSYQESMHRMSKNMKDQTNAVDLMKVLRNEISNVLNVRDIYIYSKHNKKTLYCVYDPIPEDILDHFEKYFSTHSYDIGSIIETEKGFGVIVGYSLEKITMLWCRGKKDFTTLNRDEKTYLQTISHNANIAIENMNLIEDLLKELRTLRSDQTQQYPAWLSRLLFSIAENQRKQLSIDLHDTVLQEQLYLYRRMDDLIGKRKDLPKTLNSELNMFKESILDSIHLIRETCNELRPAFIEELGLVHALEDLIEQYQLRSNFTVYFTHEGFHADLDQERVLAIFRIVQELLSNAMKHSEAKIVKLSLANDHEGVTLIYSDDGQGMDYSFQRDLFSHIGLSGIEQRVHGLNGSLTIDTAPGKGFKSTISFPYTVSKEATV</sequence>
<dbReference type="SUPFAM" id="SSF55874">
    <property type="entry name" value="ATPase domain of HSP90 chaperone/DNA topoisomerase II/histidine kinase"/>
    <property type="match status" value="1"/>
</dbReference>
<dbReference type="GO" id="GO:0005524">
    <property type="term" value="F:ATP binding"/>
    <property type="evidence" value="ECO:0007669"/>
    <property type="project" value="UniProtKB-KW"/>
</dbReference>
<dbReference type="InterPro" id="IPR050482">
    <property type="entry name" value="Sensor_HK_TwoCompSys"/>
</dbReference>
<feature type="transmembrane region" description="Helical" evidence="6">
    <location>
        <begin position="336"/>
        <end position="356"/>
    </location>
</feature>
<gene>
    <name evidence="8" type="ORF">GCM10010954_01250</name>
</gene>
<dbReference type="InterPro" id="IPR005467">
    <property type="entry name" value="His_kinase_dom"/>
</dbReference>
<reference evidence="8" key="1">
    <citation type="journal article" date="2014" name="Int. J. Syst. Evol. Microbiol.">
        <title>Complete genome sequence of Corynebacterium casei LMG S-19264T (=DSM 44701T), isolated from a smear-ripened cheese.</title>
        <authorList>
            <consortium name="US DOE Joint Genome Institute (JGI-PGF)"/>
            <person name="Walter F."/>
            <person name="Albersmeier A."/>
            <person name="Kalinowski J."/>
            <person name="Ruckert C."/>
        </authorList>
    </citation>
    <scope>NUCLEOTIDE SEQUENCE</scope>
    <source>
        <strain evidence="8">CGMCC 1.12153</strain>
    </source>
</reference>
<evidence type="ECO:0000256" key="4">
    <source>
        <dbReference type="ARBA" id="ARBA00022840"/>
    </source>
</evidence>
<keyword evidence="2" id="KW-0547">Nucleotide-binding</keyword>
<feature type="transmembrane region" description="Helical" evidence="6">
    <location>
        <begin position="172"/>
        <end position="194"/>
    </location>
</feature>
<keyword evidence="6" id="KW-0472">Membrane</keyword>
<keyword evidence="6" id="KW-0812">Transmembrane</keyword>
<keyword evidence="1" id="KW-0808">Transferase</keyword>
<dbReference type="GO" id="GO:0016301">
    <property type="term" value="F:kinase activity"/>
    <property type="evidence" value="ECO:0007669"/>
    <property type="project" value="UniProtKB-KW"/>
</dbReference>
<feature type="transmembrane region" description="Helical" evidence="6">
    <location>
        <begin position="142"/>
        <end position="160"/>
    </location>
</feature>